<dbReference type="Proteomes" id="UP000824998">
    <property type="component" value="Unassembled WGS sequence"/>
</dbReference>
<accession>A0A9P8C4D2</accession>
<comment type="caution">
    <text evidence="1">The sequence shown here is derived from an EMBL/GenBank/DDBJ whole genome shotgun (WGS) entry which is preliminary data.</text>
</comment>
<dbReference type="EMBL" id="MU251498">
    <property type="protein sequence ID" value="KAG9233503.1"/>
    <property type="molecule type" value="Genomic_DNA"/>
</dbReference>
<evidence type="ECO:0000313" key="1">
    <source>
        <dbReference type="EMBL" id="KAG9233503.1"/>
    </source>
</evidence>
<dbReference type="AlphaFoldDB" id="A0A9P8C4D2"/>
<sequence>MPGKTTDIGPLKSYLSRDGGGDSTVTLAPELSLSAGLGPSLQNVIVISGGIVGVAEPCKSVLCGGRLVAKLSTCVGPRRPPTTEGTASIYQPVEHGGTVLYYEKDQDVVSDKNPRDALATVIILGFTTPYETTYWSSGSSIPYVVFHTASRVSSTDFGFVLVAWSPPNLPNRRQACRSNRLFLRRGPWAPKRDAPERPGFLLARS</sequence>
<proteinExistence type="predicted"/>
<evidence type="ECO:0000313" key="2">
    <source>
        <dbReference type="Proteomes" id="UP000824998"/>
    </source>
</evidence>
<name>A0A9P8C4D2_9HELO</name>
<reference evidence="1" key="1">
    <citation type="journal article" date="2021" name="IMA Fungus">
        <title>Genomic characterization of three marine fungi, including Emericellopsis atlantica sp. nov. with signatures of a generalist lifestyle and marine biomass degradation.</title>
        <authorList>
            <person name="Hagestad O.C."/>
            <person name="Hou L."/>
            <person name="Andersen J.H."/>
            <person name="Hansen E.H."/>
            <person name="Altermark B."/>
            <person name="Li C."/>
            <person name="Kuhnert E."/>
            <person name="Cox R.J."/>
            <person name="Crous P.W."/>
            <person name="Spatafora J.W."/>
            <person name="Lail K."/>
            <person name="Amirebrahimi M."/>
            <person name="Lipzen A."/>
            <person name="Pangilinan J."/>
            <person name="Andreopoulos W."/>
            <person name="Hayes R.D."/>
            <person name="Ng V."/>
            <person name="Grigoriev I.V."/>
            <person name="Jackson S.A."/>
            <person name="Sutton T.D.S."/>
            <person name="Dobson A.D.W."/>
            <person name="Rama T."/>
        </authorList>
    </citation>
    <scope>NUCLEOTIDE SEQUENCE</scope>
    <source>
        <strain evidence="1">TRa018bII</strain>
    </source>
</reference>
<protein>
    <submittedName>
        <fullName evidence="1">Uncharacterized protein</fullName>
    </submittedName>
</protein>
<organism evidence="1 2">
    <name type="scientific">Amylocarpus encephaloides</name>
    <dbReference type="NCBI Taxonomy" id="45428"/>
    <lineage>
        <taxon>Eukaryota</taxon>
        <taxon>Fungi</taxon>
        <taxon>Dikarya</taxon>
        <taxon>Ascomycota</taxon>
        <taxon>Pezizomycotina</taxon>
        <taxon>Leotiomycetes</taxon>
        <taxon>Helotiales</taxon>
        <taxon>Helotiales incertae sedis</taxon>
        <taxon>Amylocarpus</taxon>
    </lineage>
</organism>
<keyword evidence="2" id="KW-1185">Reference proteome</keyword>
<gene>
    <name evidence="1" type="ORF">BJ875DRAFT_512018</name>
</gene>